<accession>W9H7V2</accession>
<evidence type="ECO:0000313" key="1">
    <source>
        <dbReference type="EMBL" id="EWY42320.1"/>
    </source>
</evidence>
<dbReference type="Proteomes" id="UP000019486">
    <property type="component" value="Unassembled WGS sequence"/>
</dbReference>
<organism evidence="1 2">
    <name type="scientific">Skermanella stibiiresistens SB22</name>
    <dbReference type="NCBI Taxonomy" id="1385369"/>
    <lineage>
        <taxon>Bacteria</taxon>
        <taxon>Pseudomonadati</taxon>
        <taxon>Pseudomonadota</taxon>
        <taxon>Alphaproteobacteria</taxon>
        <taxon>Rhodospirillales</taxon>
        <taxon>Azospirillaceae</taxon>
        <taxon>Skermanella</taxon>
    </lineage>
</organism>
<keyword evidence="2" id="KW-1185">Reference proteome</keyword>
<reference evidence="1 2" key="1">
    <citation type="submission" date="2013-08" db="EMBL/GenBank/DDBJ databases">
        <title>The genome sequence of Skermanella stibiiresistens.</title>
        <authorList>
            <person name="Zhu W."/>
            <person name="Wang G."/>
        </authorList>
    </citation>
    <scope>NUCLEOTIDE SEQUENCE [LARGE SCALE GENOMIC DNA]</scope>
    <source>
        <strain evidence="1 2">SB22</strain>
    </source>
</reference>
<name>W9H7V2_9PROT</name>
<dbReference type="AlphaFoldDB" id="W9H7V2"/>
<comment type="caution">
    <text evidence="1">The sequence shown here is derived from an EMBL/GenBank/DDBJ whole genome shotgun (WGS) entry which is preliminary data.</text>
</comment>
<gene>
    <name evidence="1" type="ORF">N825_18820</name>
</gene>
<proteinExistence type="predicted"/>
<protein>
    <submittedName>
        <fullName evidence="1">Uncharacterized protein</fullName>
    </submittedName>
</protein>
<evidence type="ECO:0000313" key="2">
    <source>
        <dbReference type="Proteomes" id="UP000019486"/>
    </source>
</evidence>
<dbReference type="EMBL" id="AVFL01000002">
    <property type="protein sequence ID" value="EWY42320.1"/>
    <property type="molecule type" value="Genomic_DNA"/>
</dbReference>
<dbReference type="OrthoDB" id="7305350at2"/>
<dbReference type="STRING" id="1385369.N825_18820"/>
<sequence length="69" mass="7437">MQAHHAAIFEAAKSQHLLTVSTDPSCARAGRCVMSVATQPAVEILVNKQAADQSQVAFRAAFRMLIVEI</sequence>